<evidence type="ECO:0000313" key="3">
    <source>
        <dbReference type="Proteomes" id="UP001649230"/>
    </source>
</evidence>
<feature type="domain" description="DUF1989" evidence="1">
    <location>
        <begin position="8"/>
        <end position="170"/>
    </location>
</feature>
<evidence type="ECO:0000313" key="2">
    <source>
        <dbReference type="EMBL" id="UJF32604.1"/>
    </source>
</evidence>
<organism evidence="2 3">
    <name type="scientific">Paenibacillus hexagrammi</name>
    <dbReference type="NCBI Taxonomy" id="2908839"/>
    <lineage>
        <taxon>Bacteria</taxon>
        <taxon>Bacillati</taxon>
        <taxon>Bacillota</taxon>
        <taxon>Bacilli</taxon>
        <taxon>Bacillales</taxon>
        <taxon>Paenibacillaceae</taxon>
        <taxon>Paenibacillus</taxon>
    </lineage>
</organism>
<evidence type="ECO:0000259" key="1">
    <source>
        <dbReference type="Pfam" id="PF09347"/>
    </source>
</evidence>
<sequence>MITQKWLIPATEGLGFKLDKDQVVRITDVEGEQVADFIAYRADESGERLDPSVTIDALRSLNIKPGDTIYSQTYKPLLTVVSDTVGKHDLINSSCRSEMYEALYNKQNHASCYHNLNTALAAFGIAAPDQHYALNLFMNTVISPTGSTSVERPLSKPGDYIEFRAEEDLIVAISACPCSESACNGYSCGPIEIEII</sequence>
<dbReference type="InterPro" id="IPR018959">
    <property type="entry name" value="DUF1989"/>
</dbReference>
<name>A0ABY3SHC1_9BACL</name>
<dbReference type="RefSeq" id="WP_235118952.1">
    <property type="nucleotide sequence ID" value="NZ_CP090978.1"/>
</dbReference>
<protein>
    <submittedName>
        <fullName evidence="2">Urea carboxylase-associated family protein</fullName>
    </submittedName>
</protein>
<dbReference type="Pfam" id="PF09347">
    <property type="entry name" value="DUF1989"/>
    <property type="match status" value="1"/>
</dbReference>
<keyword evidence="3" id="KW-1185">Reference proteome</keyword>
<accession>A0ABY3SHC1</accession>
<proteinExistence type="predicted"/>
<dbReference type="PANTHER" id="PTHR31527:SF0">
    <property type="entry name" value="RE64534P"/>
    <property type="match status" value="1"/>
</dbReference>
<dbReference type="PANTHER" id="PTHR31527">
    <property type="entry name" value="RE64534P"/>
    <property type="match status" value="1"/>
</dbReference>
<dbReference type="Proteomes" id="UP001649230">
    <property type="component" value="Chromosome"/>
</dbReference>
<dbReference type="EMBL" id="CP090978">
    <property type="protein sequence ID" value="UJF32604.1"/>
    <property type="molecule type" value="Genomic_DNA"/>
</dbReference>
<gene>
    <name evidence="2" type="ORF">L0M14_23690</name>
</gene>
<reference evidence="2 3" key="1">
    <citation type="journal article" date="2024" name="Int. J. Syst. Evol. Microbiol.">
        <title>Paenibacillus hexagrammi sp. nov., a novel bacterium isolated from the gut content of Hexagrammos agrammus.</title>
        <authorList>
            <person name="Jung H.K."/>
            <person name="Kim D.G."/>
            <person name="Zin H."/>
            <person name="Park J."/>
            <person name="Jung H."/>
            <person name="Kim Y.O."/>
            <person name="Kong H.J."/>
            <person name="Kim J.W."/>
            <person name="Kim Y.S."/>
        </authorList>
    </citation>
    <scope>NUCLEOTIDE SEQUENCE [LARGE SCALE GENOMIC DNA]</scope>
    <source>
        <strain evidence="2 3">YPD9-1</strain>
    </source>
</reference>